<keyword evidence="3" id="KW-0808">Transferase</keyword>
<dbReference type="OrthoDB" id="7248516at2"/>
<dbReference type="Proteomes" id="UP000317078">
    <property type="component" value="Unassembled WGS sequence"/>
</dbReference>
<reference evidence="3 4" key="1">
    <citation type="journal article" date="2019" name="Environ. Microbiol.">
        <title>Species interactions and distinct microbial communities in high Arctic permafrost affected cryosols are associated with the CH4 and CO2 gas fluxes.</title>
        <authorList>
            <person name="Altshuler I."/>
            <person name="Hamel J."/>
            <person name="Turney S."/>
            <person name="Magnuson E."/>
            <person name="Levesque R."/>
            <person name="Greer C."/>
            <person name="Whyte L.G."/>
        </authorList>
    </citation>
    <scope>NUCLEOTIDE SEQUENCE [LARGE SCALE GENOMIC DNA]</scope>
    <source>
        <strain evidence="3 4">S9.3B</strain>
    </source>
</reference>
<dbReference type="AlphaFoldDB" id="A0A502GIG4"/>
<organism evidence="3 4">
    <name type="scientific">Muricoccus nepalensis</name>
    <dbReference type="NCBI Taxonomy" id="1854500"/>
    <lineage>
        <taxon>Bacteria</taxon>
        <taxon>Pseudomonadati</taxon>
        <taxon>Pseudomonadota</taxon>
        <taxon>Alphaproteobacteria</taxon>
        <taxon>Acetobacterales</taxon>
        <taxon>Roseomonadaceae</taxon>
        <taxon>Muricoccus</taxon>
    </lineage>
</organism>
<dbReference type="InterPro" id="IPR029044">
    <property type="entry name" value="Nucleotide-diphossugar_trans"/>
</dbReference>
<feature type="compositionally biased region" description="Basic residues" evidence="1">
    <location>
        <begin position="1"/>
        <end position="10"/>
    </location>
</feature>
<evidence type="ECO:0000313" key="3">
    <source>
        <dbReference type="EMBL" id="TPG61090.1"/>
    </source>
</evidence>
<comment type="caution">
    <text evidence="3">The sequence shown here is derived from an EMBL/GenBank/DDBJ whole genome shotgun (WGS) entry which is preliminary data.</text>
</comment>
<accession>A0A502GIG4</accession>
<dbReference type="EMBL" id="RCZP01000001">
    <property type="protein sequence ID" value="TPG61090.1"/>
    <property type="molecule type" value="Genomic_DNA"/>
</dbReference>
<feature type="domain" description="Glycosyltransferase 2-like" evidence="2">
    <location>
        <begin position="49"/>
        <end position="170"/>
    </location>
</feature>
<dbReference type="InterPro" id="IPR001173">
    <property type="entry name" value="Glyco_trans_2-like"/>
</dbReference>
<evidence type="ECO:0000313" key="4">
    <source>
        <dbReference type="Proteomes" id="UP000317078"/>
    </source>
</evidence>
<sequence>MLPPRRRPGRWRAGGAAPAVGGVMDSVPQRPLADFGRRQASTQDSAPWSVAIFARDEADSLGRCFEALSVALAGARAEVTLVLNGSSDGSEGVAPGLMRSAGLQGRVWSIRHADKSNAINQYLHRLRPPAEMHVFLDAYAAVKPDALRRLAARLAAEPLARAVAAVPSSGRSAAALRAEMLQFPGLHGSLFALRGSFVERIVAAGLRLPVGLYRGDGLIGSFAMHDLDPVSSPWRPPHIAVEGEASWILRPLRPWHPADLRRHWRRLIQQGRGRLESAAIRATIYPGKLGRGGFDSIPGSADQLILNFLAVTPEAVPDPLRDPFGAIVLRRIRRAVPPAAEALEPHLVATVRP</sequence>
<evidence type="ECO:0000256" key="1">
    <source>
        <dbReference type="SAM" id="MobiDB-lite"/>
    </source>
</evidence>
<dbReference type="Pfam" id="PF00535">
    <property type="entry name" value="Glycos_transf_2"/>
    <property type="match status" value="1"/>
</dbReference>
<feature type="compositionally biased region" description="Low complexity" evidence="1">
    <location>
        <begin position="11"/>
        <end position="22"/>
    </location>
</feature>
<name>A0A502GIG4_9PROT</name>
<evidence type="ECO:0000259" key="2">
    <source>
        <dbReference type="Pfam" id="PF00535"/>
    </source>
</evidence>
<dbReference type="GO" id="GO:0016740">
    <property type="term" value="F:transferase activity"/>
    <property type="evidence" value="ECO:0007669"/>
    <property type="project" value="UniProtKB-KW"/>
</dbReference>
<feature type="region of interest" description="Disordered" evidence="1">
    <location>
        <begin position="1"/>
        <end position="25"/>
    </location>
</feature>
<protein>
    <submittedName>
        <fullName evidence="3">Glycosyltransferase family 2 protein</fullName>
    </submittedName>
</protein>
<gene>
    <name evidence="3" type="ORF">EAH89_00540</name>
</gene>
<proteinExistence type="predicted"/>
<dbReference type="Gene3D" id="3.90.550.10">
    <property type="entry name" value="Spore Coat Polysaccharide Biosynthesis Protein SpsA, Chain A"/>
    <property type="match status" value="1"/>
</dbReference>
<dbReference type="CDD" id="cd00761">
    <property type="entry name" value="Glyco_tranf_GTA_type"/>
    <property type="match status" value="1"/>
</dbReference>
<dbReference type="SUPFAM" id="SSF53448">
    <property type="entry name" value="Nucleotide-diphospho-sugar transferases"/>
    <property type="match status" value="1"/>
</dbReference>
<keyword evidence="4" id="KW-1185">Reference proteome</keyword>